<dbReference type="RefSeq" id="WP_374838632.1">
    <property type="nucleotide sequence ID" value="NZ_JBHEEW010000007.1"/>
</dbReference>
<keyword evidence="3" id="KW-1185">Reference proteome</keyword>
<dbReference type="InterPro" id="IPR005321">
    <property type="entry name" value="Peptidase_S58_DmpA"/>
</dbReference>
<gene>
    <name evidence="2" type="ORF">ACFQ33_10765</name>
</gene>
<evidence type="ECO:0000313" key="3">
    <source>
        <dbReference type="Proteomes" id="UP001597173"/>
    </source>
</evidence>
<protein>
    <submittedName>
        <fullName evidence="2">P1 family peptidase</fullName>
    </submittedName>
</protein>
<dbReference type="SUPFAM" id="SSF56266">
    <property type="entry name" value="DmpA/ArgJ-like"/>
    <property type="match status" value="1"/>
</dbReference>
<dbReference type="InterPro" id="IPR016117">
    <property type="entry name" value="ArgJ-like_dom_sf"/>
</dbReference>
<evidence type="ECO:0000313" key="2">
    <source>
        <dbReference type="EMBL" id="MFD1328374.1"/>
    </source>
</evidence>
<dbReference type="CDD" id="cd02253">
    <property type="entry name" value="DmpA"/>
    <property type="match status" value="1"/>
</dbReference>
<dbReference type="PANTHER" id="PTHR36512:SF3">
    <property type="entry name" value="BLR5678 PROTEIN"/>
    <property type="match status" value="1"/>
</dbReference>
<comment type="similarity">
    <text evidence="1">Belongs to the peptidase S58 family.</text>
</comment>
<accession>A0ABW3YWX6</accession>
<comment type="caution">
    <text evidence="2">The sequence shown here is derived from an EMBL/GenBank/DDBJ whole genome shotgun (WGS) entry which is preliminary data.</text>
</comment>
<proteinExistence type="inferred from homology"/>
<dbReference type="Gene3D" id="3.60.70.12">
    <property type="entry name" value="L-amino peptidase D-ALA esterase/amidase"/>
    <property type="match status" value="1"/>
</dbReference>
<organism evidence="2 3">
    <name type="scientific">Mycoplana ramosa</name>
    <name type="common">Mycoplana bullata</name>
    <dbReference type="NCBI Taxonomy" id="40837"/>
    <lineage>
        <taxon>Bacteria</taxon>
        <taxon>Pseudomonadati</taxon>
        <taxon>Pseudomonadota</taxon>
        <taxon>Alphaproteobacteria</taxon>
        <taxon>Hyphomicrobiales</taxon>
        <taxon>Rhizobiaceae</taxon>
        <taxon>Mycoplana</taxon>
    </lineage>
</organism>
<dbReference type="EMBL" id="JBHTNF010000005">
    <property type="protein sequence ID" value="MFD1328374.1"/>
    <property type="molecule type" value="Genomic_DNA"/>
</dbReference>
<reference evidence="3" key="1">
    <citation type="journal article" date="2019" name="Int. J. Syst. Evol. Microbiol.">
        <title>The Global Catalogue of Microorganisms (GCM) 10K type strain sequencing project: providing services to taxonomists for standard genome sequencing and annotation.</title>
        <authorList>
            <consortium name="The Broad Institute Genomics Platform"/>
            <consortium name="The Broad Institute Genome Sequencing Center for Infectious Disease"/>
            <person name="Wu L."/>
            <person name="Ma J."/>
        </authorList>
    </citation>
    <scope>NUCLEOTIDE SEQUENCE [LARGE SCALE GENOMIC DNA]</scope>
    <source>
        <strain evidence="3">CCUG 55609</strain>
    </source>
</reference>
<sequence>MSMAARNFGIVCGILPTGEMNAITDVPGVRVGHHTIRDGDVNTGVTAILPHGGNLFRKKVLAASEVVNGFGKSAGLVQLDEIGTIETPILLTNTLSVGTCVTALVREAIAANPDIGRTTSTVNAVVGECNDGPLNDIQALAVTEEHVRLALADAHEGDVAEGNVGAGTGMTCFGFKGGIGTSSRRLALDGQDFHLGVLVLSNFGRVGDLVLPDGRRPDPRARNEAEKGSIMVVLATDVPMEHRQLKRVTRRCGAGIARLGAFWGHGSGDIAIGFTTGVTIDHDDSKDFFPMTALNEDRIDMLFRAATEATQEAILNSLCAAEAFRGRGGTKRASLADWLRQQG</sequence>
<dbReference type="Pfam" id="PF03576">
    <property type="entry name" value="Peptidase_S58"/>
    <property type="match status" value="1"/>
</dbReference>
<evidence type="ECO:0000256" key="1">
    <source>
        <dbReference type="ARBA" id="ARBA00007068"/>
    </source>
</evidence>
<name>A0ABW3YWX6_MYCRA</name>
<dbReference type="PANTHER" id="PTHR36512">
    <property type="entry name" value="D-AMINOPEPTIDASE"/>
    <property type="match status" value="1"/>
</dbReference>
<dbReference type="Proteomes" id="UP001597173">
    <property type="component" value="Unassembled WGS sequence"/>
</dbReference>